<dbReference type="SMART" id="SM00388">
    <property type="entry name" value="HisKA"/>
    <property type="match status" value="1"/>
</dbReference>
<dbReference type="STRING" id="1703770.AMJ39_09015"/>
<dbReference type="SUPFAM" id="SSF158472">
    <property type="entry name" value="HAMP domain-like"/>
    <property type="match status" value="1"/>
</dbReference>
<evidence type="ECO:0000259" key="12">
    <source>
        <dbReference type="PROSITE" id="PS50885"/>
    </source>
</evidence>
<keyword evidence="6" id="KW-0547">Nucleotide-binding</keyword>
<evidence type="ECO:0000256" key="5">
    <source>
        <dbReference type="ARBA" id="ARBA00022679"/>
    </source>
</evidence>
<evidence type="ECO:0000256" key="2">
    <source>
        <dbReference type="ARBA" id="ARBA00004370"/>
    </source>
</evidence>
<accession>A0A0S7WP49</accession>
<dbReference type="CDD" id="cd00082">
    <property type="entry name" value="HisKA"/>
    <property type="match status" value="1"/>
</dbReference>
<dbReference type="GO" id="GO:0000155">
    <property type="term" value="F:phosphorelay sensor kinase activity"/>
    <property type="evidence" value="ECO:0007669"/>
    <property type="project" value="InterPro"/>
</dbReference>
<dbReference type="InterPro" id="IPR003660">
    <property type="entry name" value="HAMP_dom"/>
</dbReference>
<organism evidence="13 14">
    <name type="scientific">candidate division TA06 bacterium DG_24</name>
    <dbReference type="NCBI Taxonomy" id="1703770"/>
    <lineage>
        <taxon>Bacteria</taxon>
        <taxon>Bacteria division TA06</taxon>
    </lineage>
</organism>
<evidence type="ECO:0000313" key="14">
    <source>
        <dbReference type="Proteomes" id="UP000052008"/>
    </source>
</evidence>
<evidence type="ECO:0000256" key="6">
    <source>
        <dbReference type="ARBA" id="ARBA00022741"/>
    </source>
</evidence>
<dbReference type="PROSITE" id="PS50885">
    <property type="entry name" value="HAMP"/>
    <property type="match status" value="1"/>
</dbReference>
<feature type="transmembrane region" description="Helical" evidence="10">
    <location>
        <begin position="6"/>
        <end position="29"/>
    </location>
</feature>
<evidence type="ECO:0000256" key="7">
    <source>
        <dbReference type="ARBA" id="ARBA00022777"/>
    </source>
</evidence>
<dbReference type="InterPro" id="IPR036097">
    <property type="entry name" value="HisK_dim/P_sf"/>
</dbReference>
<dbReference type="PROSITE" id="PS50109">
    <property type="entry name" value="HIS_KIN"/>
    <property type="match status" value="1"/>
</dbReference>
<name>A0A0S7WP49_UNCT6</name>
<evidence type="ECO:0000256" key="9">
    <source>
        <dbReference type="ARBA" id="ARBA00023012"/>
    </source>
</evidence>
<dbReference type="InterPro" id="IPR036890">
    <property type="entry name" value="HATPase_C_sf"/>
</dbReference>
<proteinExistence type="predicted"/>
<dbReference type="PANTHER" id="PTHR43065">
    <property type="entry name" value="SENSOR HISTIDINE KINASE"/>
    <property type="match status" value="1"/>
</dbReference>
<keyword evidence="10" id="KW-1133">Transmembrane helix</keyword>
<dbReference type="Gene3D" id="6.10.340.10">
    <property type="match status" value="1"/>
</dbReference>
<dbReference type="Gene3D" id="3.30.565.10">
    <property type="entry name" value="Histidine kinase-like ATPase, C-terminal domain"/>
    <property type="match status" value="1"/>
</dbReference>
<dbReference type="GO" id="GO:0005524">
    <property type="term" value="F:ATP binding"/>
    <property type="evidence" value="ECO:0007669"/>
    <property type="project" value="UniProtKB-KW"/>
</dbReference>
<evidence type="ECO:0000256" key="8">
    <source>
        <dbReference type="ARBA" id="ARBA00022840"/>
    </source>
</evidence>
<comment type="caution">
    <text evidence="13">The sequence shown here is derived from an EMBL/GenBank/DDBJ whole genome shotgun (WGS) entry which is preliminary data.</text>
</comment>
<dbReference type="SUPFAM" id="SSF47384">
    <property type="entry name" value="Homodimeric domain of signal transducing histidine kinase"/>
    <property type="match status" value="1"/>
</dbReference>
<dbReference type="Gene3D" id="3.30.450.290">
    <property type="match status" value="1"/>
</dbReference>
<dbReference type="AlphaFoldDB" id="A0A0S7WP49"/>
<protein>
    <recommendedName>
        <fullName evidence="3">histidine kinase</fullName>
        <ecNumber evidence="3">2.7.13.3</ecNumber>
    </recommendedName>
</protein>
<dbReference type="Proteomes" id="UP000052008">
    <property type="component" value="Unassembled WGS sequence"/>
</dbReference>
<keyword evidence="10" id="KW-0812">Transmembrane</keyword>
<evidence type="ECO:0000256" key="4">
    <source>
        <dbReference type="ARBA" id="ARBA00022553"/>
    </source>
</evidence>
<dbReference type="SUPFAM" id="SSF55874">
    <property type="entry name" value="ATPase domain of HSP90 chaperone/DNA topoisomerase II/histidine kinase"/>
    <property type="match status" value="1"/>
</dbReference>
<evidence type="ECO:0000256" key="10">
    <source>
        <dbReference type="SAM" id="Phobius"/>
    </source>
</evidence>
<gene>
    <name evidence="13" type="ORF">AMJ39_09015</name>
</gene>
<reference evidence="13 14" key="1">
    <citation type="journal article" date="2015" name="Microbiome">
        <title>Genomic resolution of linkages in carbon, nitrogen, and sulfur cycling among widespread estuary sediment bacteria.</title>
        <authorList>
            <person name="Baker B.J."/>
            <person name="Lazar C.S."/>
            <person name="Teske A.P."/>
            <person name="Dick G.J."/>
        </authorList>
    </citation>
    <scope>NUCLEOTIDE SEQUENCE [LARGE SCALE GENOMIC DNA]</scope>
    <source>
        <strain evidence="13">DG_24</strain>
    </source>
</reference>
<keyword evidence="9" id="KW-0902">Two-component regulatory system</keyword>
<comment type="catalytic activity">
    <reaction evidence="1">
        <text>ATP + protein L-histidine = ADP + protein N-phospho-L-histidine.</text>
        <dbReference type="EC" id="2.7.13.3"/>
    </reaction>
</comment>
<evidence type="ECO:0000256" key="1">
    <source>
        <dbReference type="ARBA" id="ARBA00000085"/>
    </source>
</evidence>
<dbReference type="InterPro" id="IPR003594">
    <property type="entry name" value="HATPase_dom"/>
</dbReference>
<keyword evidence="5" id="KW-0808">Transferase</keyword>
<dbReference type="InterPro" id="IPR003661">
    <property type="entry name" value="HisK_dim/P_dom"/>
</dbReference>
<keyword evidence="4" id="KW-0597">Phosphoprotein</keyword>
<dbReference type="GO" id="GO:0016020">
    <property type="term" value="C:membrane"/>
    <property type="evidence" value="ECO:0007669"/>
    <property type="project" value="UniProtKB-SubCell"/>
</dbReference>
<feature type="domain" description="HAMP" evidence="12">
    <location>
        <begin position="216"/>
        <end position="268"/>
    </location>
</feature>
<sequence>MKITRLLSFRLVSLMLAVMIVFFGLYTYINIRFHTSHLMENVLLSANRVGDVIRRSTHYSMLLNRREDLHHTIQTIGNEPGIDGIRIYNKRGEIMFSTTPGEDGSSVDLQAEACYVCHAEEKPLEALPMKKRSRIFSSLQGYRVLGVINPIMNEPVCYNAECHAHPSDQAVLGVLDVKMSLGQVDEMVAESRTRMIIYAVLLMALVAFLSAGFIFLMVHTPVKKLIAGTQEISNGNLSHEISIQSRDEIGHLARSFNLMTRNLVKAQDHLCQMEKMASIGKLSATVAHEINNPLAGILTYTKLVLRMFKKDRLTLEEKKSVEKYLSFIKNETGRCGDIVKNLLLFSKRTGGDFRPESINTIIEKSLQLVNHHLEIQGVTLEKELSQGDDIISCDANQLQQAFIALFVNGVEAMPKGGTLKVKTEYMDGGGGAARILISDTGYGIPEEIRPNIFDPFFSTKKDEKRVGLGLSVVYGIIQRHGGSIHVESETNRGTTFIVSLPRQRHEKDAAGRKLKEEAVA</sequence>
<dbReference type="Pfam" id="PF00672">
    <property type="entry name" value="HAMP"/>
    <property type="match status" value="1"/>
</dbReference>
<dbReference type="CDD" id="cd06225">
    <property type="entry name" value="HAMP"/>
    <property type="match status" value="1"/>
</dbReference>
<keyword evidence="7" id="KW-0418">Kinase</keyword>
<dbReference type="Pfam" id="PF00512">
    <property type="entry name" value="HisKA"/>
    <property type="match status" value="1"/>
</dbReference>
<feature type="domain" description="Histidine kinase" evidence="11">
    <location>
        <begin position="285"/>
        <end position="504"/>
    </location>
</feature>
<keyword evidence="8" id="KW-0067">ATP-binding</keyword>
<dbReference type="InterPro" id="IPR004358">
    <property type="entry name" value="Sig_transdc_His_kin-like_C"/>
</dbReference>
<evidence type="ECO:0000256" key="3">
    <source>
        <dbReference type="ARBA" id="ARBA00012438"/>
    </source>
</evidence>
<dbReference type="EC" id="2.7.13.3" evidence="3"/>
<evidence type="ECO:0000259" key="11">
    <source>
        <dbReference type="PROSITE" id="PS50109"/>
    </source>
</evidence>
<keyword evidence="10" id="KW-0472">Membrane</keyword>
<evidence type="ECO:0000313" key="13">
    <source>
        <dbReference type="EMBL" id="KPJ51938.1"/>
    </source>
</evidence>
<dbReference type="PRINTS" id="PR00344">
    <property type="entry name" value="BCTRLSENSOR"/>
</dbReference>
<dbReference type="PANTHER" id="PTHR43065:SF46">
    <property type="entry name" value="C4-DICARBOXYLATE TRANSPORT SENSOR PROTEIN DCTB"/>
    <property type="match status" value="1"/>
</dbReference>
<dbReference type="EMBL" id="LIZS01000087">
    <property type="protein sequence ID" value="KPJ51938.1"/>
    <property type="molecule type" value="Genomic_DNA"/>
</dbReference>
<feature type="transmembrane region" description="Helical" evidence="10">
    <location>
        <begin position="196"/>
        <end position="218"/>
    </location>
</feature>
<dbReference type="InterPro" id="IPR005467">
    <property type="entry name" value="His_kinase_dom"/>
</dbReference>
<dbReference type="SMART" id="SM00387">
    <property type="entry name" value="HATPase_c"/>
    <property type="match status" value="1"/>
</dbReference>
<dbReference type="Pfam" id="PF02518">
    <property type="entry name" value="HATPase_c"/>
    <property type="match status" value="1"/>
</dbReference>
<dbReference type="Gene3D" id="1.10.287.130">
    <property type="match status" value="1"/>
</dbReference>
<dbReference type="SMART" id="SM00304">
    <property type="entry name" value="HAMP"/>
    <property type="match status" value="1"/>
</dbReference>
<comment type="subcellular location">
    <subcellularLocation>
        <location evidence="2">Membrane</location>
    </subcellularLocation>
</comment>